<dbReference type="AlphaFoldDB" id="A0AAV5HY02"/>
<protein>
    <submittedName>
        <fullName evidence="1">Uncharacterized protein</fullName>
    </submittedName>
</protein>
<dbReference type="Proteomes" id="UP001054252">
    <property type="component" value="Unassembled WGS sequence"/>
</dbReference>
<organism evidence="1 2">
    <name type="scientific">Rubroshorea leprosula</name>
    <dbReference type="NCBI Taxonomy" id="152421"/>
    <lineage>
        <taxon>Eukaryota</taxon>
        <taxon>Viridiplantae</taxon>
        <taxon>Streptophyta</taxon>
        <taxon>Embryophyta</taxon>
        <taxon>Tracheophyta</taxon>
        <taxon>Spermatophyta</taxon>
        <taxon>Magnoliopsida</taxon>
        <taxon>eudicotyledons</taxon>
        <taxon>Gunneridae</taxon>
        <taxon>Pentapetalae</taxon>
        <taxon>rosids</taxon>
        <taxon>malvids</taxon>
        <taxon>Malvales</taxon>
        <taxon>Dipterocarpaceae</taxon>
        <taxon>Rubroshorea</taxon>
    </lineage>
</organism>
<evidence type="ECO:0000313" key="1">
    <source>
        <dbReference type="EMBL" id="GKU89935.1"/>
    </source>
</evidence>
<dbReference type="EMBL" id="BPVZ01000004">
    <property type="protein sequence ID" value="GKU89935.1"/>
    <property type="molecule type" value="Genomic_DNA"/>
</dbReference>
<keyword evidence="2" id="KW-1185">Reference proteome</keyword>
<comment type="caution">
    <text evidence="1">The sequence shown here is derived from an EMBL/GenBank/DDBJ whole genome shotgun (WGS) entry which is preliminary data.</text>
</comment>
<accession>A0AAV5HY02</accession>
<proteinExistence type="predicted"/>
<reference evidence="1 2" key="1">
    <citation type="journal article" date="2021" name="Commun. Biol.">
        <title>The genome of Shorea leprosula (Dipterocarpaceae) highlights the ecological relevance of drought in aseasonal tropical rainforests.</title>
        <authorList>
            <person name="Ng K.K.S."/>
            <person name="Kobayashi M.J."/>
            <person name="Fawcett J.A."/>
            <person name="Hatakeyama M."/>
            <person name="Paape T."/>
            <person name="Ng C.H."/>
            <person name="Ang C.C."/>
            <person name="Tnah L.H."/>
            <person name="Lee C.T."/>
            <person name="Nishiyama T."/>
            <person name="Sese J."/>
            <person name="O'Brien M.J."/>
            <person name="Copetti D."/>
            <person name="Mohd Noor M.I."/>
            <person name="Ong R.C."/>
            <person name="Putra M."/>
            <person name="Sireger I.Z."/>
            <person name="Indrioko S."/>
            <person name="Kosugi Y."/>
            <person name="Izuno A."/>
            <person name="Isagi Y."/>
            <person name="Lee S.L."/>
            <person name="Shimizu K.K."/>
        </authorList>
    </citation>
    <scope>NUCLEOTIDE SEQUENCE [LARGE SCALE GENOMIC DNA]</scope>
    <source>
        <strain evidence="1">214</strain>
    </source>
</reference>
<name>A0AAV5HY02_9ROSI</name>
<evidence type="ECO:0000313" key="2">
    <source>
        <dbReference type="Proteomes" id="UP001054252"/>
    </source>
</evidence>
<sequence>MNLWVTFHIPLGTMCRTFSNRFYINRKLGTEWNFSDEELQQ</sequence>
<gene>
    <name evidence="1" type="ORF">SLEP1_g4003</name>
</gene>